<dbReference type="RefSeq" id="WP_015403000.1">
    <property type="nucleotide sequence ID" value="NC_020304.1"/>
</dbReference>
<keyword evidence="1" id="KW-1133">Transmembrane helix</keyword>
<dbReference type="EMBL" id="CP003985">
    <property type="protein sequence ID" value="AGF77304.1"/>
    <property type="molecule type" value="Genomic_DNA"/>
</dbReference>
<keyword evidence="3" id="KW-1185">Reference proteome</keyword>
<feature type="transmembrane region" description="Helical" evidence="1">
    <location>
        <begin position="21"/>
        <end position="40"/>
    </location>
</feature>
<dbReference type="KEGG" id="dsf:UWK_00726"/>
<keyword evidence="1" id="KW-0812">Transmembrane</keyword>
<gene>
    <name evidence="2" type="ordered locus">UWK_00726</name>
</gene>
<protein>
    <submittedName>
        <fullName evidence="2">Uncharacterized protein</fullName>
    </submittedName>
</protein>
<keyword evidence="1" id="KW-0472">Membrane</keyword>
<evidence type="ECO:0000313" key="3">
    <source>
        <dbReference type="Proteomes" id="UP000011721"/>
    </source>
</evidence>
<dbReference type="AlphaFoldDB" id="M1NBX6"/>
<evidence type="ECO:0000256" key="1">
    <source>
        <dbReference type="SAM" id="Phobius"/>
    </source>
</evidence>
<name>M1NBX6_DESSD</name>
<reference evidence="3" key="1">
    <citation type="journal article" date="2013" name="Stand. Genomic Sci.">
        <title>Complete genome sequence of Desulfocapsa sulfexigens, a marine deltaproteobacterium specialized in disproportionating inorganic sulfur compounds.</title>
        <authorList>
            <person name="Finster K.W."/>
            <person name="Kjeldsen K.U."/>
            <person name="Kube M."/>
            <person name="Reinhardt R."/>
            <person name="Mussmann M."/>
            <person name="Amann R."/>
            <person name="Schreiber L."/>
        </authorList>
    </citation>
    <scope>NUCLEOTIDE SEQUENCE [LARGE SCALE GENOMIC DNA]</scope>
    <source>
        <strain evidence="3">DSM 10523 / SB164P1</strain>
    </source>
</reference>
<sequence length="46" mass="5331">MARTIRFVRIIGYNGTYNKDILLLLHYFILLLTIFLVASSDTQVDV</sequence>
<proteinExistence type="predicted"/>
<accession>M1NBX6</accession>
<organism evidence="2 3">
    <name type="scientific">Desulfocapsa sulfexigens (strain DSM 10523 / SB164P1)</name>
    <dbReference type="NCBI Taxonomy" id="1167006"/>
    <lineage>
        <taxon>Bacteria</taxon>
        <taxon>Pseudomonadati</taxon>
        <taxon>Thermodesulfobacteriota</taxon>
        <taxon>Desulfobulbia</taxon>
        <taxon>Desulfobulbales</taxon>
        <taxon>Desulfocapsaceae</taxon>
        <taxon>Desulfocapsa</taxon>
    </lineage>
</organism>
<dbReference type="Proteomes" id="UP000011721">
    <property type="component" value="Chromosome"/>
</dbReference>
<evidence type="ECO:0000313" key="2">
    <source>
        <dbReference type="EMBL" id="AGF77304.1"/>
    </source>
</evidence>
<dbReference type="HOGENOM" id="CLU_3182924_0_0_7"/>